<gene>
    <name evidence="2" type="ORF">GCM10010507_11170</name>
</gene>
<accession>A0A918TAF5</accession>
<proteinExistence type="predicted"/>
<dbReference type="PROSITE" id="PS51725">
    <property type="entry name" value="ABM"/>
    <property type="match status" value="1"/>
</dbReference>
<dbReference type="SUPFAM" id="SSF54909">
    <property type="entry name" value="Dimeric alpha+beta barrel"/>
    <property type="match status" value="2"/>
</dbReference>
<evidence type="ECO:0000313" key="3">
    <source>
        <dbReference type="Proteomes" id="UP000646244"/>
    </source>
</evidence>
<feature type="domain" description="ABM" evidence="1">
    <location>
        <begin position="10"/>
        <end position="101"/>
    </location>
</feature>
<reference evidence="2" key="2">
    <citation type="submission" date="2020-09" db="EMBL/GenBank/DDBJ databases">
        <authorList>
            <person name="Sun Q."/>
            <person name="Ohkuma M."/>
        </authorList>
    </citation>
    <scope>NUCLEOTIDE SEQUENCE</scope>
    <source>
        <strain evidence="2">JCM 4633</strain>
    </source>
</reference>
<dbReference type="Proteomes" id="UP000646244">
    <property type="component" value="Unassembled WGS sequence"/>
</dbReference>
<dbReference type="EMBL" id="BMVB01000003">
    <property type="protein sequence ID" value="GHC39219.1"/>
    <property type="molecule type" value="Genomic_DNA"/>
</dbReference>
<dbReference type="PANTHER" id="PTHR34474:SF2">
    <property type="entry name" value="SIGNAL TRANSDUCTION PROTEIN TRAP"/>
    <property type="match status" value="1"/>
</dbReference>
<protein>
    <recommendedName>
        <fullName evidence="1">ABM domain-containing protein</fullName>
    </recommendedName>
</protein>
<dbReference type="InterPro" id="IPR007138">
    <property type="entry name" value="ABM_dom"/>
</dbReference>
<dbReference type="Gene3D" id="3.30.70.100">
    <property type="match status" value="2"/>
</dbReference>
<comment type="caution">
    <text evidence="2">The sequence shown here is derived from an EMBL/GenBank/DDBJ whole genome shotgun (WGS) entry which is preliminary data.</text>
</comment>
<name>A0A918TAF5_STRCJ</name>
<dbReference type="PANTHER" id="PTHR34474">
    <property type="entry name" value="SIGNAL TRANSDUCTION PROTEIN TRAP"/>
    <property type="match status" value="1"/>
</dbReference>
<dbReference type="InterPro" id="IPR050404">
    <property type="entry name" value="Heme-degrading_MO"/>
</dbReference>
<dbReference type="RefSeq" id="WP_190108499.1">
    <property type="nucleotide sequence ID" value="NZ_BMVB01000003.1"/>
</dbReference>
<dbReference type="InterPro" id="IPR011008">
    <property type="entry name" value="Dimeric_a/b-barrel"/>
</dbReference>
<dbReference type="Pfam" id="PF03992">
    <property type="entry name" value="ABM"/>
    <property type="match status" value="1"/>
</dbReference>
<dbReference type="AlphaFoldDB" id="A0A918TAF5"/>
<reference evidence="2" key="1">
    <citation type="journal article" date="2014" name="Int. J. Syst. Evol. Microbiol.">
        <title>Complete genome sequence of Corynebacterium casei LMG S-19264T (=DSM 44701T), isolated from a smear-ripened cheese.</title>
        <authorList>
            <consortium name="US DOE Joint Genome Institute (JGI-PGF)"/>
            <person name="Walter F."/>
            <person name="Albersmeier A."/>
            <person name="Kalinowski J."/>
            <person name="Ruckert C."/>
        </authorList>
    </citation>
    <scope>NUCLEOTIDE SEQUENCE</scope>
    <source>
        <strain evidence="2">JCM 4633</strain>
    </source>
</reference>
<evidence type="ECO:0000313" key="2">
    <source>
        <dbReference type="EMBL" id="GHC39219.1"/>
    </source>
</evidence>
<organism evidence="2 3">
    <name type="scientific">Streptomyces cinnamoneus</name>
    <name type="common">Streptoverticillium cinnamoneum</name>
    <dbReference type="NCBI Taxonomy" id="53446"/>
    <lineage>
        <taxon>Bacteria</taxon>
        <taxon>Bacillati</taxon>
        <taxon>Actinomycetota</taxon>
        <taxon>Actinomycetes</taxon>
        <taxon>Kitasatosporales</taxon>
        <taxon>Streptomycetaceae</taxon>
        <taxon>Streptomyces</taxon>
        <taxon>Streptomyces cinnamoneus group</taxon>
    </lineage>
</organism>
<sequence>MGHSVQPATFRAVVSLQLRPGTAPEFEQTWSRIAADVRTQPANRGQWLVADTGDPERYEIVSDWQDEESFRAFERSEAHQGHRSLLAPYRKDVSMRTYVVRRTVAPVARPADAEVYVLVPASAEHAEDVLGTYRGISGELAGTPGLAFNALLRDVDDPRRYAVLSRWSGLEALRAFETDGRHDATAPLRRHRDDAAPARTFEVVDSHG</sequence>
<evidence type="ECO:0000259" key="1">
    <source>
        <dbReference type="PROSITE" id="PS51725"/>
    </source>
</evidence>